<keyword evidence="3" id="KW-1185">Reference proteome</keyword>
<name>A0A384JLQ8_BOTFB</name>
<evidence type="ECO:0000313" key="3">
    <source>
        <dbReference type="Proteomes" id="UP000001798"/>
    </source>
</evidence>
<dbReference type="VEuPathDB" id="FungiDB:Bcin07g01200"/>
<dbReference type="Pfam" id="PF10433">
    <property type="entry name" value="Beta-prop_RSE1_1st"/>
    <property type="match status" value="1"/>
</dbReference>
<evidence type="ECO:0000313" key="2">
    <source>
        <dbReference type="EMBL" id="ATZ51493.1"/>
    </source>
</evidence>
<reference evidence="2 3" key="3">
    <citation type="journal article" date="2017" name="Mol. Plant Pathol.">
        <title>A gapless genome sequence of the fungus Botrytis cinerea.</title>
        <authorList>
            <person name="Van Kan J.A."/>
            <person name="Stassen J.H."/>
            <person name="Mosbach A."/>
            <person name="Van Der Lee T.A."/>
            <person name="Faino L."/>
            <person name="Farmer A.D."/>
            <person name="Papasotiriou D.G."/>
            <person name="Zhou S."/>
            <person name="Seidl M.F."/>
            <person name="Cottam E."/>
            <person name="Edel D."/>
            <person name="Hahn M."/>
            <person name="Schwartz D.C."/>
            <person name="Dietrich R.A."/>
            <person name="Widdison S."/>
            <person name="Scalliet G."/>
        </authorList>
    </citation>
    <scope>NUCLEOTIDE SEQUENCE [LARGE SCALE GENOMIC DNA]</scope>
    <source>
        <strain evidence="2 3">B05.10</strain>
    </source>
</reference>
<dbReference type="OrthoDB" id="20774at2759"/>
<dbReference type="RefSeq" id="XP_024549624.1">
    <property type="nucleotide sequence ID" value="XM_024693835.1"/>
</dbReference>
<gene>
    <name evidence="2" type="ORF">BCIN_07g01200</name>
</gene>
<proteinExistence type="predicted"/>
<dbReference type="InterPro" id="IPR018846">
    <property type="entry name" value="Beta-prop_RSE1/DDB1/CPSF1_1st"/>
</dbReference>
<dbReference type="SUPFAM" id="SSF50998">
    <property type="entry name" value="Quinoprotein alcohol dehydrogenase-like"/>
    <property type="match status" value="1"/>
</dbReference>
<dbReference type="InterPro" id="IPR050358">
    <property type="entry name" value="RSE1/DDB1/CFT1"/>
</dbReference>
<dbReference type="GeneID" id="5432018"/>
<organism evidence="2 3">
    <name type="scientific">Botryotinia fuckeliana (strain B05.10)</name>
    <name type="common">Noble rot fungus</name>
    <name type="synonym">Botrytis cinerea</name>
    <dbReference type="NCBI Taxonomy" id="332648"/>
    <lineage>
        <taxon>Eukaryota</taxon>
        <taxon>Fungi</taxon>
        <taxon>Dikarya</taxon>
        <taxon>Ascomycota</taxon>
        <taxon>Pezizomycotina</taxon>
        <taxon>Leotiomycetes</taxon>
        <taxon>Helotiales</taxon>
        <taxon>Sclerotiniaceae</taxon>
        <taxon>Botrytis</taxon>
    </lineage>
</organism>
<feature type="domain" description="RSE1/DDB1/CPSF1 first beta-propeller" evidence="1">
    <location>
        <begin position="62"/>
        <end position="468"/>
    </location>
</feature>
<dbReference type="InterPro" id="IPR015943">
    <property type="entry name" value="WD40/YVTN_repeat-like_dom_sf"/>
</dbReference>
<dbReference type="Gene3D" id="2.130.10.10">
    <property type="entry name" value="YVTN repeat-like/Quinoprotein amine dehydrogenase"/>
    <property type="match status" value="1"/>
</dbReference>
<reference evidence="2 3" key="1">
    <citation type="journal article" date="2011" name="PLoS Genet.">
        <title>Genomic analysis of the necrotrophic fungal pathogens Sclerotinia sclerotiorum and Botrytis cinerea.</title>
        <authorList>
            <person name="Amselem J."/>
            <person name="Cuomo C.A."/>
            <person name="van Kan J.A."/>
            <person name="Viaud M."/>
            <person name="Benito E.P."/>
            <person name="Couloux A."/>
            <person name="Coutinho P.M."/>
            <person name="de Vries R.P."/>
            <person name="Dyer P.S."/>
            <person name="Fillinger S."/>
            <person name="Fournier E."/>
            <person name="Gout L."/>
            <person name="Hahn M."/>
            <person name="Kohn L."/>
            <person name="Lapalu N."/>
            <person name="Plummer K.M."/>
            <person name="Pradier J.M."/>
            <person name="Quevillon E."/>
            <person name="Sharon A."/>
            <person name="Simon A."/>
            <person name="ten Have A."/>
            <person name="Tudzynski B."/>
            <person name="Tudzynski P."/>
            <person name="Wincker P."/>
            <person name="Andrew M."/>
            <person name="Anthouard V."/>
            <person name="Beever R.E."/>
            <person name="Beffa R."/>
            <person name="Benoit I."/>
            <person name="Bouzid O."/>
            <person name="Brault B."/>
            <person name="Chen Z."/>
            <person name="Choquer M."/>
            <person name="Collemare J."/>
            <person name="Cotton P."/>
            <person name="Danchin E.G."/>
            <person name="Da Silva C."/>
            <person name="Gautier A."/>
            <person name="Giraud C."/>
            <person name="Giraud T."/>
            <person name="Gonzalez C."/>
            <person name="Grossetete S."/>
            <person name="Guldener U."/>
            <person name="Henrissat B."/>
            <person name="Howlett B.J."/>
            <person name="Kodira C."/>
            <person name="Kretschmer M."/>
            <person name="Lappartient A."/>
            <person name="Leroch M."/>
            <person name="Levis C."/>
            <person name="Mauceli E."/>
            <person name="Neuveglise C."/>
            <person name="Oeser B."/>
            <person name="Pearson M."/>
            <person name="Poulain J."/>
            <person name="Poussereau N."/>
            <person name="Quesneville H."/>
            <person name="Rascle C."/>
            <person name="Schumacher J."/>
            <person name="Segurens B."/>
            <person name="Sexton A."/>
            <person name="Silva E."/>
            <person name="Sirven C."/>
            <person name="Soanes D.M."/>
            <person name="Talbot N.J."/>
            <person name="Templeton M."/>
            <person name="Yandava C."/>
            <person name="Yarden O."/>
            <person name="Zeng Q."/>
            <person name="Rollins J.A."/>
            <person name="Lebrun M.H."/>
            <person name="Dickman M."/>
        </authorList>
    </citation>
    <scope>NUCLEOTIDE SEQUENCE [LARGE SCALE GENOMIC DNA]</scope>
    <source>
        <strain evidence="2 3">B05.10</strain>
    </source>
</reference>
<dbReference type="PANTHER" id="PTHR10644">
    <property type="entry name" value="DNA REPAIR/RNA PROCESSING CPSF FAMILY"/>
    <property type="match status" value="1"/>
</dbReference>
<evidence type="ECO:0000259" key="1">
    <source>
        <dbReference type="Pfam" id="PF10433"/>
    </source>
</evidence>
<accession>A0A384JLQ8</accession>
<dbReference type="Proteomes" id="UP000001798">
    <property type="component" value="Chromosome 7"/>
</dbReference>
<sequence>MAFPLQTQVLVDGQWVTRTVDTHTLLQRYNQMDDREVDHTMETIRPPVRGVLTQTIVPSPLVHWILPIRIRGQEYNDVAYIGDTFVEIRRLGVGPHLFEVIRKDDFGSRIRNATVLGSLEDYEKEQVRVKQEYEDNDMINFSASSDSPSSSKSLLPPQTLVLQLETDTSSDSVFLTLHQSGDGSWKFKSSRRRLSRAMDKLQPGTHLSIDPSSKYMVIGCSEQCFTVQALKPRTELSLQHINGEELQFIESEKIILCKGAILKLEFLHPPAESDNDVILLLIVTVNGKIKMLIYSWRAGDPLSTIKSRNSRGKKGYALMEMPLLLIPLRFQSAFVLVNKNSMVAYKGILEGAPECIPIGTSPRKPLDLYQGSDVPLWTAWAKPTRLPHYIAEYDDIYLAREDGWICLLQVNHDREDLDLAITDVGNMQCNIGKAFACADYSLDPDVHRHGDVLVSGGDASIGGTYLVTARAQPNVKKDTQNWSPAMDLVVIRKNSKPNSDINTRIQSFVPSPDSIFVCSGKGALSSITELRSGIEAILGLDLEFHSAVTKAWVLNSETYSGSAGGDDWVLLSLEDRSAILQISLDRTNAEELDPNHIPLDLMSRTIAISFCGNRAIQVTERSIVVLDSGNCTILNDLDVMGYPQAPPISASFINDAIICNGKVLFTTHYEERRLLRVLDTAIDNSTSPPTILYYPKTVIEWTHDDGEVTCIAMHLHPQDHQELIITGKRKDGEIFLMFIRRGEFHLRVPTTYEGCSYDLRALASILVIPSSTPDSFTLLCGTLTGLVICLEISQVGQDFHIHRSCCVRFGGSVAILTQAEHSSYLFVNCDEKIFKINLSTLSSDGNSPRKQTTRMTIGADQIWLVDALNTTLQQPNINSILPLESESIADTDLLLISYNRLLLARMGMKQKTVPRRIPIRGTPYRIIHSEIRNAFVVGASIDGRSTLYFVDPETGEDLSDPRVKKNGPQTSFVAGLGRFDEKILCIYEWLYCHGTSIWNFIVVCTSGGRVVIVSTNNDDAPGTHSGRAKISFWQTTQFKNFTSVYSVVGDSEGLYYCAQSGNEVKLYYSTLNRAERKFNENVAEAKLLSPAISLSYDAGKIYALTRHHSLQIIEVIKTDGTVHLRHTHTDQLQHESLHHMIGRPNPLGGSDSSQIDLVSDRSKSVIGLWASSGLKVDTLDTIFEAQLPASVVRFRSANCRPVWDASWKVHKVGDFIEDPTRLHGLGAIFNDEMNSETLGLGIDGSLYHFTTLDVRAWQFLKYVANLAGNSGLVGGRPLDKSADLEPNQSPANMQVDGDILKRVLEDHKLEEMFGIGHRQTDENRRQFKRFCMLLESMHGGKLETNHGPNVYIEQAYDDLGVFLRPVI</sequence>
<dbReference type="EMBL" id="CP009811">
    <property type="protein sequence ID" value="ATZ51493.1"/>
    <property type="molecule type" value="Genomic_DNA"/>
</dbReference>
<protein>
    <recommendedName>
        <fullName evidence="1">RSE1/DDB1/CPSF1 first beta-propeller domain-containing protein</fullName>
    </recommendedName>
</protein>
<reference evidence="2 3" key="2">
    <citation type="journal article" date="2012" name="Eukaryot. Cell">
        <title>Genome update of Botrytis cinerea strains B05.10 and T4.</title>
        <authorList>
            <person name="Staats M."/>
            <person name="van Kan J.A."/>
        </authorList>
    </citation>
    <scope>NUCLEOTIDE SEQUENCE [LARGE SCALE GENOMIC DNA]</scope>
    <source>
        <strain evidence="2 3">B05.10</strain>
    </source>
</reference>
<dbReference type="KEGG" id="bfu:BCIN_07g01200"/>
<dbReference type="InterPro" id="IPR011047">
    <property type="entry name" value="Quinoprotein_ADH-like_sf"/>
</dbReference>